<dbReference type="AlphaFoldDB" id="Q6MAD2"/>
<name>Q6MAD2_PARUW</name>
<organism evidence="1 2">
    <name type="scientific">Protochlamydia amoebophila (strain UWE25)</name>
    <dbReference type="NCBI Taxonomy" id="264201"/>
    <lineage>
        <taxon>Bacteria</taxon>
        <taxon>Pseudomonadati</taxon>
        <taxon>Chlamydiota</taxon>
        <taxon>Chlamydiia</taxon>
        <taxon>Parachlamydiales</taxon>
        <taxon>Parachlamydiaceae</taxon>
        <taxon>Candidatus Protochlamydia</taxon>
    </lineage>
</organism>
<accession>Q6MAD2</accession>
<dbReference type="EMBL" id="BX908798">
    <property type="protein sequence ID" value="CAF24467.1"/>
    <property type="molecule type" value="Genomic_DNA"/>
</dbReference>
<proteinExistence type="predicted"/>
<keyword evidence="2" id="KW-1185">Reference proteome</keyword>
<dbReference type="KEGG" id="pcu:PC_RS08350"/>
<dbReference type="HOGENOM" id="CLU_2424283_0_0_0"/>
<gene>
    <name evidence="1" type="ORF">PC_RS08350</name>
</gene>
<protein>
    <submittedName>
        <fullName evidence="1">Uncharacterized protein</fullName>
    </submittedName>
</protein>
<reference evidence="1 2" key="1">
    <citation type="journal article" date="2004" name="Science">
        <title>Illuminating the evolutionary history of chlamydiae.</title>
        <authorList>
            <person name="Horn M."/>
            <person name="Collingro A."/>
            <person name="Schmitz-Esser S."/>
            <person name="Beier C.L."/>
            <person name="Purkhold U."/>
            <person name="Fartmann B."/>
            <person name="Brandt P."/>
            <person name="Nyakatura G.J."/>
            <person name="Droege M."/>
            <person name="Frishman D."/>
            <person name="Rattei T."/>
            <person name="Mewes H."/>
            <person name="Wagner M."/>
        </authorList>
    </citation>
    <scope>NUCLEOTIDE SEQUENCE [LARGE SCALE GENOMIC DNA]</scope>
    <source>
        <strain evidence="1 2">UWE25</strain>
    </source>
</reference>
<evidence type="ECO:0000313" key="1">
    <source>
        <dbReference type="EMBL" id="CAF24467.1"/>
    </source>
</evidence>
<evidence type="ECO:0000313" key="2">
    <source>
        <dbReference type="Proteomes" id="UP000000529"/>
    </source>
</evidence>
<dbReference type="Proteomes" id="UP000000529">
    <property type="component" value="Chromosome"/>
</dbReference>
<sequence>MQTKEMFMISGLNGFGHHYFPSEENEFFQKKQNCSVESANREKSSIHSQQISEQISRVSEADIKKLMSQTNITEAKAKEILEDREFYIEFAMKQGLTRQAAEEEVDSAY</sequence>